<protein>
    <recommendedName>
        <fullName evidence="6 15">Pyruvate kinase</fullName>
        <ecNumber evidence="5 15">2.7.1.40</ecNumber>
    </recommendedName>
</protein>
<keyword evidence="7 16" id="KW-0808">Transferase</keyword>
<evidence type="ECO:0000256" key="13">
    <source>
        <dbReference type="ARBA" id="ARBA00023152"/>
    </source>
</evidence>
<evidence type="ECO:0000256" key="16">
    <source>
        <dbReference type="RuleBase" id="RU000504"/>
    </source>
</evidence>
<dbReference type="HOGENOM" id="CLU_015439_0_2_10"/>
<keyword evidence="10 16" id="KW-0418">Kinase</keyword>
<evidence type="ECO:0000256" key="12">
    <source>
        <dbReference type="ARBA" id="ARBA00022842"/>
    </source>
</evidence>
<dbReference type="OrthoDB" id="9812123at2"/>
<dbReference type="PRINTS" id="PR01050">
    <property type="entry name" value="PYRUVTKNASE"/>
</dbReference>
<organism evidence="19 20">
    <name type="scientific">Pontibacter korlensis</name>
    <dbReference type="NCBI Taxonomy" id="400092"/>
    <lineage>
        <taxon>Bacteria</taxon>
        <taxon>Pseudomonadati</taxon>
        <taxon>Bacteroidota</taxon>
        <taxon>Cytophagia</taxon>
        <taxon>Cytophagales</taxon>
        <taxon>Hymenobacteraceae</taxon>
        <taxon>Pontibacter</taxon>
    </lineage>
</organism>
<dbReference type="Gene3D" id="3.40.1380.20">
    <property type="entry name" value="Pyruvate kinase, C-terminal domain"/>
    <property type="match status" value="1"/>
</dbReference>
<evidence type="ECO:0000259" key="18">
    <source>
        <dbReference type="Pfam" id="PF02887"/>
    </source>
</evidence>
<dbReference type="InterPro" id="IPR015795">
    <property type="entry name" value="Pyrv_Knase_C"/>
</dbReference>
<evidence type="ECO:0000256" key="4">
    <source>
        <dbReference type="ARBA" id="ARBA00008663"/>
    </source>
</evidence>
<evidence type="ECO:0000259" key="17">
    <source>
        <dbReference type="Pfam" id="PF00224"/>
    </source>
</evidence>
<dbReference type="Pfam" id="PF00224">
    <property type="entry name" value="PK"/>
    <property type="match status" value="1"/>
</dbReference>
<dbReference type="PANTHER" id="PTHR11817">
    <property type="entry name" value="PYRUVATE KINASE"/>
    <property type="match status" value="1"/>
</dbReference>
<dbReference type="Pfam" id="PF02887">
    <property type="entry name" value="PK_C"/>
    <property type="match status" value="1"/>
</dbReference>
<comment type="catalytic activity">
    <reaction evidence="16">
        <text>pyruvate + ATP = phosphoenolpyruvate + ADP + H(+)</text>
        <dbReference type="Rhea" id="RHEA:18157"/>
        <dbReference type="ChEBI" id="CHEBI:15361"/>
        <dbReference type="ChEBI" id="CHEBI:15378"/>
        <dbReference type="ChEBI" id="CHEBI:30616"/>
        <dbReference type="ChEBI" id="CHEBI:58702"/>
        <dbReference type="ChEBI" id="CHEBI:456216"/>
        <dbReference type="EC" id="2.7.1.40"/>
    </reaction>
</comment>
<dbReference type="GO" id="GO:0000287">
    <property type="term" value="F:magnesium ion binding"/>
    <property type="evidence" value="ECO:0007669"/>
    <property type="project" value="UniProtKB-UniRule"/>
</dbReference>
<dbReference type="NCBIfam" id="NF004491">
    <property type="entry name" value="PRK05826.1"/>
    <property type="match status" value="1"/>
</dbReference>
<dbReference type="SUPFAM" id="SSF50800">
    <property type="entry name" value="PK beta-barrel domain-like"/>
    <property type="match status" value="1"/>
</dbReference>
<evidence type="ECO:0000313" key="20">
    <source>
        <dbReference type="Proteomes" id="UP000033109"/>
    </source>
</evidence>
<comment type="similarity">
    <text evidence="4 16">Belongs to the pyruvate kinase family.</text>
</comment>
<proteinExistence type="inferred from homology"/>
<keyword evidence="14 19" id="KW-0670">Pyruvate</keyword>
<dbReference type="GO" id="GO:0030955">
    <property type="term" value="F:potassium ion binding"/>
    <property type="evidence" value="ECO:0007669"/>
    <property type="project" value="UniProtKB-UniRule"/>
</dbReference>
<dbReference type="Gene3D" id="2.40.33.10">
    <property type="entry name" value="PK beta-barrel domain-like"/>
    <property type="match status" value="1"/>
</dbReference>
<evidence type="ECO:0000256" key="15">
    <source>
        <dbReference type="NCBIfam" id="TIGR01064"/>
    </source>
</evidence>
<dbReference type="InterPro" id="IPR040442">
    <property type="entry name" value="Pyrv_kinase-like_dom_sf"/>
</dbReference>
<gene>
    <name evidence="19" type="ORF">PKOR_10525</name>
</gene>
<dbReference type="EMBL" id="CP009621">
    <property type="protein sequence ID" value="AKD03479.1"/>
    <property type="molecule type" value="Genomic_DNA"/>
</dbReference>
<evidence type="ECO:0000256" key="9">
    <source>
        <dbReference type="ARBA" id="ARBA00022741"/>
    </source>
</evidence>
<reference evidence="19 20" key="1">
    <citation type="journal article" date="2015" name="Sci. Rep.">
        <title>Unraveling adaptation of Pontibacter korlensis to radiation and infertility in desert through complete genome and comparative transcriptomic analysis.</title>
        <authorList>
            <person name="Dai J."/>
            <person name="Dai W."/>
            <person name="Qiu C."/>
            <person name="Yang Z."/>
            <person name="Zhang Y."/>
            <person name="Zhou M."/>
            <person name="Zhang L."/>
            <person name="Fang C."/>
            <person name="Gao Q."/>
            <person name="Yang Q."/>
            <person name="Li X."/>
            <person name="Wang Z."/>
            <person name="Wang Z."/>
            <person name="Jia Z."/>
            <person name="Chen X."/>
        </authorList>
    </citation>
    <scope>NUCLEOTIDE SEQUENCE [LARGE SCALE GENOMIC DNA]</scope>
    <source>
        <strain evidence="19 20">X14-1T</strain>
    </source>
</reference>
<dbReference type="InterPro" id="IPR001697">
    <property type="entry name" value="Pyr_Knase"/>
</dbReference>
<name>A0A0E3ZE59_9BACT</name>
<evidence type="ECO:0000256" key="7">
    <source>
        <dbReference type="ARBA" id="ARBA00022679"/>
    </source>
</evidence>
<comment type="cofactor">
    <cofactor evidence="2">
        <name>K(+)</name>
        <dbReference type="ChEBI" id="CHEBI:29103"/>
    </cofactor>
</comment>
<evidence type="ECO:0000256" key="14">
    <source>
        <dbReference type="ARBA" id="ARBA00023317"/>
    </source>
</evidence>
<dbReference type="EC" id="2.7.1.40" evidence="5 15"/>
<dbReference type="RefSeq" id="WP_046310637.1">
    <property type="nucleotide sequence ID" value="NZ_CBCSCY010000005.1"/>
</dbReference>
<keyword evidence="20" id="KW-1185">Reference proteome</keyword>
<keyword evidence="9" id="KW-0547">Nucleotide-binding</keyword>
<dbReference type="InterPro" id="IPR015813">
    <property type="entry name" value="Pyrv/PenolPyrv_kinase-like_dom"/>
</dbReference>
<dbReference type="UniPathway" id="UPA00109">
    <property type="reaction ID" value="UER00188"/>
</dbReference>
<dbReference type="SUPFAM" id="SSF51621">
    <property type="entry name" value="Phosphoenolpyruvate/pyruvate domain"/>
    <property type="match status" value="1"/>
</dbReference>
<dbReference type="GO" id="GO:0016301">
    <property type="term" value="F:kinase activity"/>
    <property type="evidence" value="ECO:0007669"/>
    <property type="project" value="UniProtKB-KW"/>
</dbReference>
<dbReference type="InterPro" id="IPR011037">
    <property type="entry name" value="Pyrv_Knase-like_insert_dom_sf"/>
</dbReference>
<feature type="domain" description="Pyruvate kinase C-terminal" evidence="18">
    <location>
        <begin position="361"/>
        <end position="471"/>
    </location>
</feature>
<evidence type="ECO:0000256" key="6">
    <source>
        <dbReference type="ARBA" id="ARBA00018587"/>
    </source>
</evidence>
<keyword evidence="13 16" id="KW-0324">Glycolysis</keyword>
<evidence type="ECO:0000313" key="19">
    <source>
        <dbReference type="EMBL" id="AKD03479.1"/>
    </source>
</evidence>
<evidence type="ECO:0000256" key="11">
    <source>
        <dbReference type="ARBA" id="ARBA00022840"/>
    </source>
</evidence>
<dbReference type="NCBIfam" id="NF004978">
    <property type="entry name" value="PRK06354.1"/>
    <property type="match status" value="1"/>
</dbReference>
<evidence type="ECO:0000256" key="5">
    <source>
        <dbReference type="ARBA" id="ARBA00012142"/>
    </source>
</evidence>
<dbReference type="GO" id="GO:0005524">
    <property type="term" value="F:ATP binding"/>
    <property type="evidence" value="ECO:0007669"/>
    <property type="project" value="UniProtKB-KW"/>
</dbReference>
<dbReference type="AlphaFoldDB" id="A0A0E3ZE59"/>
<dbReference type="PATRIC" id="fig|400092.3.peg.2304"/>
<dbReference type="InterPro" id="IPR036918">
    <property type="entry name" value="Pyrv_Knase_C_sf"/>
</dbReference>
<sequence length="475" mass="52912">MDITFNKTKVLATVGPASNSYERLVALVQEGVNAFRLNFSHGAYEEHKVVIDHVREINRQHNTNICLVQDLQGPKIRLGDVENGSVEIIEGQRIKLTCDGSISTAERLSTIYTGLAKDVKPGDSILLDDGKLELKVISTDQELEVETEVVYGGIVKPRKGINLPHSRVSAPSLTEKDIEDLHFGLDNDVEWVALSFVRKVEDIHEIKRIIQERGKDTRVIAKIEKPEAIENIDEIIEATDAIMVARGDLGVEVGMERVPMIQKMLVEKCNQAAKPVIVATQMMESMIVNPRPTRAETNDVANAVLDGAHCLMLSAETAVGAYPVETIRSMTLTIRTVEEHSNVFNRTFTPNPESETFLSDSLVANACNLARDTNAKAVIGMTKSGYTAFQLAKYRPQAHIFVFTENHRLLNTLNLVWGVRGFYYNKFESTDNTITDIKETLLNEGHLQKGDIFINTASMPINEQKRTNMIKLSIA</sequence>
<evidence type="ECO:0000256" key="10">
    <source>
        <dbReference type="ARBA" id="ARBA00022777"/>
    </source>
</evidence>
<dbReference type="GO" id="GO:0004743">
    <property type="term" value="F:pyruvate kinase activity"/>
    <property type="evidence" value="ECO:0007669"/>
    <property type="project" value="UniProtKB-UniRule"/>
</dbReference>
<keyword evidence="11" id="KW-0067">ATP-binding</keyword>
<dbReference type="Proteomes" id="UP000033109">
    <property type="component" value="Chromosome"/>
</dbReference>
<keyword evidence="8" id="KW-0479">Metal-binding</keyword>
<dbReference type="SUPFAM" id="SSF52935">
    <property type="entry name" value="PK C-terminal domain-like"/>
    <property type="match status" value="1"/>
</dbReference>
<evidence type="ECO:0000256" key="1">
    <source>
        <dbReference type="ARBA" id="ARBA00001946"/>
    </source>
</evidence>
<keyword evidence="12 16" id="KW-0460">Magnesium</keyword>
<comment type="cofactor">
    <cofactor evidence="1">
        <name>Mg(2+)</name>
        <dbReference type="ChEBI" id="CHEBI:18420"/>
    </cofactor>
</comment>
<dbReference type="FunFam" id="3.20.20.60:FF:000025">
    <property type="entry name" value="Pyruvate kinase"/>
    <property type="match status" value="1"/>
</dbReference>
<dbReference type="InterPro" id="IPR015806">
    <property type="entry name" value="Pyrv_Knase_insert_dom_sf"/>
</dbReference>
<evidence type="ECO:0000256" key="8">
    <source>
        <dbReference type="ARBA" id="ARBA00022723"/>
    </source>
</evidence>
<dbReference type="InterPro" id="IPR015793">
    <property type="entry name" value="Pyrv_Knase_brl"/>
</dbReference>
<feature type="domain" description="Pyruvate kinase barrel" evidence="17">
    <location>
        <begin position="6"/>
        <end position="327"/>
    </location>
</feature>
<comment type="pathway">
    <text evidence="3 16">Carbohydrate degradation; glycolysis; pyruvate from D-glyceraldehyde 3-phosphate: step 5/5.</text>
</comment>
<accession>A0A0E3ZE59</accession>
<evidence type="ECO:0000256" key="2">
    <source>
        <dbReference type="ARBA" id="ARBA00001958"/>
    </source>
</evidence>
<dbReference type="KEGG" id="pko:PKOR_10525"/>
<dbReference type="FunFam" id="2.40.33.10:FF:000001">
    <property type="entry name" value="Pyruvate kinase"/>
    <property type="match status" value="1"/>
</dbReference>
<evidence type="ECO:0000256" key="3">
    <source>
        <dbReference type="ARBA" id="ARBA00004997"/>
    </source>
</evidence>
<dbReference type="Gene3D" id="3.20.20.60">
    <property type="entry name" value="Phosphoenolpyruvate-binding domains"/>
    <property type="match status" value="1"/>
</dbReference>
<dbReference type="STRING" id="400092.PKOR_10525"/>
<dbReference type="NCBIfam" id="TIGR01064">
    <property type="entry name" value="pyruv_kin"/>
    <property type="match status" value="1"/>
</dbReference>